<proteinExistence type="predicted"/>
<organism evidence="1 2">
    <name type="scientific">Pleurodeles waltl</name>
    <name type="common">Iberian ribbed newt</name>
    <dbReference type="NCBI Taxonomy" id="8319"/>
    <lineage>
        <taxon>Eukaryota</taxon>
        <taxon>Metazoa</taxon>
        <taxon>Chordata</taxon>
        <taxon>Craniata</taxon>
        <taxon>Vertebrata</taxon>
        <taxon>Euteleostomi</taxon>
        <taxon>Amphibia</taxon>
        <taxon>Batrachia</taxon>
        <taxon>Caudata</taxon>
        <taxon>Salamandroidea</taxon>
        <taxon>Salamandridae</taxon>
        <taxon>Pleurodelinae</taxon>
        <taxon>Pleurodeles</taxon>
    </lineage>
</organism>
<accession>A0AAV7L5D2</accession>
<evidence type="ECO:0000313" key="1">
    <source>
        <dbReference type="EMBL" id="KAJ1085577.1"/>
    </source>
</evidence>
<reference evidence="1" key="1">
    <citation type="journal article" date="2022" name="bioRxiv">
        <title>Sequencing and chromosome-scale assembly of the giantPleurodeles waltlgenome.</title>
        <authorList>
            <person name="Brown T."/>
            <person name="Elewa A."/>
            <person name="Iarovenko S."/>
            <person name="Subramanian E."/>
            <person name="Araus A.J."/>
            <person name="Petzold A."/>
            <person name="Susuki M."/>
            <person name="Suzuki K.-i.T."/>
            <person name="Hayashi T."/>
            <person name="Toyoda A."/>
            <person name="Oliveira C."/>
            <person name="Osipova E."/>
            <person name="Leigh N.D."/>
            <person name="Simon A."/>
            <person name="Yun M.H."/>
        </authorList>
    </citation>
    <scope>NUCLEOTIDE SEQUENCE</scope>
    <source>
        <strain evidence="1">20211129_DDA</strain>
        <tissue evidence="1">Liver</tissue>
    </source>
</reference>
<protein>
    <submittedName>
        <fullName evidence="1">Uncharacterized protein</fullName>
    </submittedName>
</protein>
<dbReference type="AlphaFoldDB" id="A0AAV7L5D2"/>
<dbReference type="Proteomes" id="UP001066276">
    <property type="component" value="Chromosome 12"/>
</dbReference>
<gene>
    <name evidence="1" type="ORF">NDU88_005707</name>
</gene>
<evidence type="ECO:0000313" key="2">
    <source>
        <dbReference type="Proteomes" id="UP001066276"/>
    </source>
</evidence>
<dbReference type="EMBL" id="JANPWB010000016">
    <property type="protein sequence ID" value="KAJ1085577.1"/>
    <property type="molecule type" value="Genomic_DNA"/>
</dbReference>
<name>A0AAV7L5D2_PLEWA</name>
<sequence>MPSADDNCDRVRETLCVLCAQGKTTYAPKGPLVTFGARVPVLHVAPLASVRPALQGLEPQVIVESFQLGGSQETSLIGRTQERFSSKLAPVSCFVGALFPQCGGALSRGSLAETPFAADSSYVVLLRVLQQWST</sequence>
<comment type="caution">
    <text evidence="1">The sequence shown here is derived from an EMBL/GenBank/DDBJ whole genome shotgun (WGS) entry which is preliminary data.</text>
</comment>
<keyword evidence="2" id="KW-1185">Reference proteome</keyword>